<name>A0A9W4S3A5_9PEZI</name>
<dbReference type="PANTHER" id="PTHR43130">
    <property type="entry name" value="ARAC-FAMILY TRANSCRIPTIONAL REGULATOR"/>
    <property type="match status" value="1"/>
</dbReference>
<feature type="domain" description="DJ-1/PfpI" evidence="1">
    <location>
        <begin position="52"/>
        <end position="189"/>
    </location>
</feature>
<comment type="caution">
    <text evidence="2">The sequence shown here is derived from an EMBL/GenBank/DDBJ whole genome shotgun (WGS) entry which is preliminary data.</text>
</comment>
<dbReference type="PANTHER" id="PTHR43130:SF7">
    <property type="entry name" value="DJ-1_PFPI DOMAIN-CONTAINING PROTEIN"/>
    <property type="match status" value="1"/>
</dbReference>
<sequence length="238" mass="26600">MSFDLSKPNRKIHAGVILTKGITEMLDVAPFEFFHWTGKEAVAAMNLPEHMMEDALEFELHWVNEDGKPAKMASNAQILPTDSFESCPPLDIALMGAHDFKYKTSPTEIEFIRKTFENCSAFLTICGGMVPLLEAGILAGKTSTCPRSIFELMKKTVPVVNWVDKRWAQDGKLWTASTLLNGTDLIRAFATETWGGRTGMIEAFLDAGHYPERDVDFKDFKGHHYPIEQIPSEVALSS</sequence>
<keyword evidence="3" id="KW-1185">Reference proteome</keyword>
<evidence type="ECO:0000313" key="2">
    <source>
        <dbReference type="EMBL" id="CAI0652937.1"/>
    </source>
</evidence>
<dbReference type="InterPro" id="IPR052158">
    <property type="entry name" value="INH-QAR"/>
</dbReference>
<organism evidence="2 3">
    <name type="scientific">Colletotrichum noveboracense</name>
    <dbReference type="NCBI Taxonomy" id="2664923"/>
    <lineage>
        <taxon>Eukaryota</taxon>
        <taxon>Fungi</taxon>
        <taxon>Dikarya</taxon>
        <taxon>Ascomycota</taxon>
        <taxon>Pezizomycotina</taxon>
        <taxon>Sordariomycetes</taxon>
        <taxon>Hypocreomycetidae</taxon>
        <taxon>Glomerellales</taxon>
        <taxon>Glomerellaceae</taxon>
        <taxon>Colletotrichum</taxon>
        <taxon>Colletotrichum gloeosporioides species complex</taxon>
    </lineage>
</organism>
<dbReference type="InterPro" id="IPR002818">
    <property type="entry name" value="DJ-1/PfpI"/>
</dbReference>
<protein>
    <recommendedName>
        <fullName evidence="1">DJ-1/PfpI domain-containing protein</fullName>
    </recommendedName>
</protein>
<evidence type="ECO:0000259" key="1">
    <source>
        <dbReference type="Pfam" id="PF01965"/>
    </source>
</evidence>
<dbReference type="Pfam" id="PF01965">
    <property type="entry name" value="DJ-1_PfpI"/>
    <property type="match status" value="1"/>
</dbReference>
<proteinExistence type="predicted"/>
<accession>A0A9W4S3A5</accession>
<dbReference type="SUPFAM" id="SSF52317">
    <property type="entry name" value="Class I glutamine amidotransferase-like"/>
    <property type="match status" value="1"/>
</dbReference>
<dbReference type="Gene3D" id="3.40.50.880">
    <property type="match status" value="1"/>
</dbReference>
<reference evidence="2" key="1">
    <citation type="submission" date="2022-08" db="EMBL/GenBank/DDBJ databases">
        <authorList>
            <person name="Giroux E."/>
            <person name="Giroux E."/>
        </authorList>
    </citation>
    <scope>NUCLEOTIDE SEQUENCE</scope>
    <source>
        <strain evidence="2">H1091258</strain>
    </source>
</reference>
<gene>
    <name evidence="2" type="ORF">CGXH109_LOCUS122239</name>
</gene>
<dbReference type="AlphaFoldDB" id="A0A9W4S3A5"/>
<dbReference type="Proteomes" id="UP001152533">
    <property type="component" value="Unassembled WGS sequence"/>
</dbReference>
<dbReference type="InterPro" id="IPR029062">
    <property type="entry name" value="Class_I_gatase-like"/>
</dbReference>
<dbReference type="EMBL" id="CAMGZC010001486">
    <property type="protein sequence ID" value="CAI0652937.1"/>
    <property type="molecule type" value="Genomic_DNA"/>
</dbReference>
<evidence type="ECO:0000313" key="3">
    <source>
        <dbReference type="Proteomes" id="UP001152533"/>
    </source>
</evidence>